<dbReference type="Pfam" id="PF00990">
    <property type="entry name" value="GGDEF"/>
    <property type="match status" value="1"/>
</dbReference>
<dbReference type="SUPFAM" id="SSF55073">
    <property type="entry name" value="Nucleotide cyclase"/>
    <property type="match status" value="1"/>
</dbReference>
<feature type="transmembrane region" description="Helical" evidence="1">
    <location>
        <begin position="61"/>
        <end position="82"/>
    </location>
</feature>
<dbReference type="Gene3D" id="3.30.450.40">
    <property type="match status" value="1"/>
</dbReference>
<reference evidence="6" key="1">
    <citation type="submission" date="2021-07" db="EMBL/GenBank/DDBJ databases">
        <title>Complete genome sequencing of a Clostridium isolate.</title>
        <authorList>
            <person name="Ueki A."/>
            <person name="Tonouchi A."/>
        </authorList>
    </citation>
    <scope>NUCLEOTIDE SEQUENCE [LARGE SCALE GENOMIC DNA]</scope>
    <source>
        <strain evidence="6">C5S11</strain>
    </source>
</reference>
<feature type="transmembrane region" description="Helical" evidence="1">
    <location>
        <begin position="94"/>
        <end position="112"/>
    </location>
</feature>
<dbReference type="Pfam" id="PF00989">
    <property type="entry name" value="PAS"/>
    <property type="match status" value="1"/>
</dbReference>
<sequence>MNLNNVLSFMLLVSALMLLFIGYFSWKRKMVYVSISLMPVSIYAFGYGLEILGTSIEWVKFWIKIEYIGVAFLPVAWLMFALNFTGHKEKIKKSTFMLLNIVPVITLIMNYTNDFHHMFYKKLYMNNNGIFPIVELIKGPWYWLNIAYTYAIMVIGLIIFISAYFKSVSIIRKQILLLIIAWVIPWISDIVYMMHLIPFDVDLCPLAFSFSGIISSFAILKFKLIKLTPIALEKVFSNMLDGVIILDSENNIVNFNNSSKNIISELKDIEPGDQKIDVVLKKYETILKAVNSDSYNESLISIKNKDQLRYYNMNINYVYENTGESIGKILIFNDITEMELQQKKLSDSLNFLEILMNAIPYPIYSKDEQGVYNHCNIALTKYLGIKEEEFIGNTSYEVFEEKSAEAYEKEDKNLMETKESQIYEAKLRHNDGTDHDVIFSKSLTVSEEGNNKGVVGVIMDISEEKKNREKIEKLSKLKEAMLKIGYSINEISNINDLLQLILNEVINCVDERSYGSVLLLDKDKNLKIAVAKGYDEDEIKTFSVKLEDHFAWFNNGGEINKTVIINGIDEMKDINMLDTSEEIKIKSTISSPIIIDGELYGFLNIDSEYNNIFDEGDLELMEYMRNQVAIAISKHKLYEEILYLSRYDKLTHIYNRRYFEQLVYTDIYNENLDTKEFFVAVFDLNDLKFVNDNYGHLAGDELIKAFSKGLSSIVKDFDIIGRFGGDEFIGVFLNENSQGLINRFEELSENFKNNPIIFRENKIVCSYSYGIVSFPGEGREFDELIKIADERMYEYKRIVKMKREQTLMRC</sequence>
<evidence type="ECO:0000313" key="5">
    <source>
        <dbReference type="EMBL" id="BCZ46465.1"/>
    </source>
</evidence>
<dbReference type="SMART" id="SM00091">
    <property type="entry name" value="PAS"/>
    <property type="match status" value="1"/>
</dbReference>
<dbReference type="PANTHER" id="PTHR44757:SF2">
    <property type="entry name" value="BIOFILM ARCHITECTURE MAINTENANCE PROTEIN MBAA"/>
    <property type="match status" value="1"/>
</dbReference>
<dbReference type="InterPro" id="IPR000160">
    <property type="entry name" value="GGDEF_dom"/>
</dbReference>
<feature type="transmembrane region" description="Helical" evidence="1">
    <location>
        <begin position="175"/>
        <end position="194"/>
    </location>
</feature>
<accession>A0ABN6IWE6</accession>
<dbReference type="PANTHER" id="PTHR44757">
    <property type="entry name" value="DIGUANYLATE CYCLASE DGCP"/>
    <property type="match status" value="1"/>
</dbReference>
<dbReference type="InterPro" id="IPR043128">
    <property type="entry name" value="Rev_trsase/Diguanyl_cyclase"/>
</dbReference>
<feature type="domain" description="GGDEF" evidence="4">
    <location>
        <begin position="675"/>
        <end position="810"/>
    </location>
</feature>
<dbReference type="InterPro" id="IPR029787">
    <property type="entry name" value="Nucleotide_cyclase"/>
</dbReference>
<evidence type="ECO:0000256" key="1">
    <source>
        <dbReference type="SAM" id="Phobius"/>
    </source>
</evidence>
<evidence type="ECO:0000259" key="3">
    <source>
        <dbReference type="PROSITE" id="PS50113"/>
    </source>
</evidence>
<dbReference type="RefSeq" id="WP_224037940.1">
    <property type="nucleotide sequence ID" value="NZ_AP024849.1"/>
</dbReference>
<dbReference type="InterPro" id="IPR035965">
    <property type="entry name" value="PAS-like_dom_sf"/>
</dbReference>
<dbReference type="InterPro" id="IPR013767">
    <property type="entry name" value="PAS_fold"/>
</dbReference>
<dbReference type="InterPro" id="IPR031621">
    <property type="entry name" value="HisKA_7TM"/>
</dbReference>
<dbReference type="InterPro" id="IPR000014">
    <property type="entry name" value="PAS"/>
</dbReference>
<evidence type="ECO:0000259" key="2">
    <source>
        <dbReference type="PROSITE" id="PS50112"/>
    </source>
</evidence>
<evidence type="ECO:0000313" key="6">
    <source>
        <dbReference type="Proteomes" id="UP000824633"/>
    </source>
</evidence>
<dbReference type="Gene3D" id="3.30.70.270">
    <property type="match status" value="1"/>
</dbReference>
<name>A0ABN6IWE6_9CLOT</name>
<dbReference type="CDD" id="cd00130">
    <property type="entry name" value="PAS"/>
    <property type="match status" value="1"/>
</dbReference>
<feature type="transmembrane region" description="Helical" evidence="1">
    <location>
        <begin position="6"/>
        <end position="24"/>
    </location>
</feature>
<dbReference type="PROSITE" id="PS50887">
    <property type="entry name" value="GGDEF"/>
    <property type="match status" value="1"/>
</dbReference>
<protein>
    <recommendedName>
        <fullName evidence="7">Diguanylate cyclase</fullName>
    </recommendedName>
</protein>
<keyword evidence="1" id="KW-1133">Transmembrane helix</keyword>
<feature type="domain" description="PAC" evidence="3">
    <location>
        <begin position="421"/>
        <end position="473"/>
    </location>
</feature>
<dbReference type="Pfam" id="PF13185">
    <property type="entry name" value="GAF_2"/>
    <property type="match status" value="1"/>
</dbReference>
<dbReference type="SUPFAM" id="SSF55785">
    <property type="entry name" value="PYP-like sensor domain (PAS domain)"/>
    <property type="match status" value="1"/>
</dbReference>
<dbReference type="CDD" id="cd01949">
    <property type="entry name" value="GGDEF"/>
    <property type="match status" value="1"/>
</dbReference>
<dbReference type="Pfam" id="PF13426">
    <property type="entry name" value="PAS_9"/>
    <property type="match status" value="1"/>
</dbReference>
<organism evidence="5 6">
    <name type="scientific">Clostridium gelidum</name>
    <dbReference type="NCBI Taxonomy" id="704125"/>
    <lineage>
        <taxon>Bacteria</taxon>
        <taxon>Bacillati</taxon>
        <taxon>Bacillota</taxon>
        <taxon>Clostridia</taxon>
        <taxon>Eubacteriales</taxon>
        <taxon>Clostridiaceae</taxon>
        <taxon>Clostridium</taxon>
    </lineage>
</organism>
<feature type="transmembrane region" description="Helical" evidence="1">
    <location>
        <begin position="141"/>
        <end position="163"/>
    </location>
</feature>
<dbReference type="InterPro" id="IPR029016">
    <property type="entry name" value="GAF-like_dom_sf"/>
</dbReference>
<dbReference type="InterPro" id="IPR003018">
    <property type="entry name" value="GAF"/>
</dbReference>
<proteinExistence type="predicted"/>
<feature type="transmembrane region" description="Helical" evidence="1">
    <location>
        <begin position="31"/>
        <end position="49"/>
    </location>
</feature>
<feature type="domain" description="PAS" evidence="2">
    <location>
        <begin position="348"/>
        <end position="418"/>
    </location>
</feature>
<dbReference type="EMBL" id="AP024849">
    <property type="protein sequence ID" value="BCZ46465.1"/>
    <property type="molecule type" value="Genomic_DNA"/>
</dbReference>
<keyword evidence="1" id="KW-0472">Membrane</keyword>
<dbReference type="Pfam" id="PF16927">
    <property type="entry name" value="HisKA_7TM"/>
    <property type="match status" value="1"/>
</dbReference>
<keyword evidence="6" id="KW-1185">Reference proteome</keyword>
<evidence type="ECO:0000259" key="4">
    <source>
        <dbReference type="PROSITE" id="PS50887"/>
    </source>
</evidence>
<dbReference type="Proteomes" id="UP000824633">
    <property type="component" value="Chromosome"/>
</dbReference>
<dbReference type="InterPro" id="IPR052155">
    <property type="entry name" value="Biofilm_reg_signaling"/>
</dbReference>
<dbReference type="PROSITE" id="PS50112">
    <property type="entry name" value="PAS"/>
    <property type="match status" value="1"/>
</dbReference>
<dbReference type="NCBIfam" id="TIGR00229">
    <property type="entry name" value="sensory_box"/>
    <property type="match status" value="1"/>
</dbReference>
<dbReference type="NCBIfam" id="TIGR00254">
    <property type="entry name" value="GGDEF"/>
    <property type="match status" value="1"/>
</dbReference>
<dbReference type="InterPro" id="IPR000700">
    <property type="entry name" value="PAS-assoc_C"/>
</dbReference>
<dbReference type="Gene3D" id="3.30.450.20">
    <property type="entry name" value="PAS domain"/>
    <property type="match status" value="2"/>
</dbReference>
<evidence type="ECO:0008006" key="7">
    <source>
        <dbReference type="Google" id="ProtNLM"/>
    </source>
</evidence>
<dbReference type="SMART" id="SM00267">
    <property type="entry name" value="GGDEF"/>
    <property type="match status" value="1"/>
</dbReference>
<dbReference type="PROSITE" id="PS50113">
    <property type="entry name" value="PAC"/>
    <property type="match status" value="1"/>
</dbReference>
<gene>
    <name evidence="5" type="ORF">psyc5s11_25320</name>
</gene>
<dbReference type="SUPFAM" id="SSF55781">
    <property type="entry name" value="GAF domain-like"/>
    <property type="match status" value="1"/>
</dbReference>
<keyword evidence="1" id="KW-0812">Transmembrane</keyword>